<name>B6K5W1_SCHJY</name>
<evidence type="ECO:0000313" key="5">
    <source>
        <dbReference type="JaponicusDB" id="SJAG_04087"/>
    </source>
</evidence>
<dbReference type="GeneID" id="7049257"/>
<reference evidence="4 6" key="1">
    <citation type="journal article" date="2011" name="Science">
        <title>Comparative functional genomics of the fission yeasts.</title>
        <authorList>
            <person name="Rhind N."/>
            <person name="Chen Z."/>
            <person name="Yassour M."/>
            <person name="Thompson D.A."/>
            <person name="Haas B.J."/>
            <person name="Habib N."/>
            <person name="Wapinski I."/>
            <person name="Roy S."/>
            <person name="Lin M.F."/>
            <person name="Heiman D.I."/>
            <person name="Young S.K."/>
            <person name="Furuya K."/>
            <person name="Guo Y."/>
            <person name="Pidoux A."/>
            <person name="Chen H.M."/>
            <person name="Robbertse B."/>
            <person name="Goldberg J.M."/>
            <person name="Aoki K."/>
            <person name="Bayne E.H."/>
            <person name="Berlin A.M."/>
            <person name="Desjardins C.A."/>
            <person name="Dobbs E."/>
            <person name="Dukaj L."/>
            <person name="Fan L."/>
            <person name="FitzGerald M.G."/>
            <person name="French C."/>
            <person name="Gujja S."/>
            <person name="Hansen K."/>
            <person name="Keifenheim D."/>
            <person name="Levin J.Z."/>
            <person name="Mosher R.A."/>
            <person name="Mueller C.A."/>
            <person name="Pfiffner J."/>
            <person name="Priest M."/>
            <person name="Russ C."/>
            <person name="Smialowska A."/>
            <person name="Swoboda P."/>
            <person name="Sykes S.M."/>
            <person name="Vaughn M."/>
            <person name="Vengrova S."/>
            <person name="Yoder R."/>
            <person name="Zeng Q."/>
            <person name="Allshire R."/>
            <person name="Baulcombe D."/>
            <person name="Birren B.W."/>
            <person name="Brown W."/>
            <person name="Ekwall K."/>
            <person name="Kellis M."/>
            <person name="Leatherwood J."/>
            <person name="Levin H."/>
            <person name="Margalit H."/>
            <person name="Martienssen R."/>
            <person name="Nieduszynski C.A."/>
            <person name="Spatafora J.W."/>
            <person name="Friedman N."/>
            <person name="Dalgaard J.Z."/>
            <person name="Baumann P."/>
            <person name="Niki H."/>
            <person name="Regev A."/>
            <person name="Nusbaum C."/>
        </authorList>
    </citation>
    <scope>NUCLEOTIDE SEQUENCE [LARGE SCALE GENOMIC DNA]</scope>
    <source>
        <strain evidence="6">yFS275 / FY16936</strain>
    </source>
</reference>
<feature type="repeat" description="WD" evidence="3">
    <location>
        <begin position="312"/>
        <end position="354"/>
    </location>
</feature>
<keyword evidence="2" id="KW-0677">Repeat</keyword>
<sequence length="446" mass="48985">MSNLRRNRYSISGNLCRDFQPSSERRTSPSTSQTVSAYGASNLRNACYYKTPYSLYAMDWCKVQGPAQDFIACASFTEETNNKIQVFSLNRSGQGQPFLDKTHSTVNNLDFPCTKLLWNPSRTTPSEHQFLASSDQKLQLWRVANDAHQNDAIEGVASFSNAKTNRAAPLTSFDWCKADISQIVTSSIDTTCTVWDIVTQQSKTQLIAHDKEVFDVQFLANSVDVFASVGADGSVRMFDLRSLDHSTIIYEAEPAYVRPARIYEDYTASAAAPLLRLSACDVDPNLMATFHHKSSNVLIIDIRAPGQSSMTLQAHTGAVNAVHWLPGSRSRLVSCAEDKQVLLWELNKAESSNSYSHHPRYNSFVKESSIISTESKTESGSYSASAPVSGTATPATKVIASPSASWLADTEVNNVCTSGTGDAFAAVHGRTAQVFFRNDYNSIVQT</sequence>
<dbReference type="SMART" id="SM00320">
    <property type="entry name" value="WD40"/>
    <property type="match status" value="3"/>
</dbReference>
<dbReference type="InterPro" id="IPR001680">
    <property type="entry name" value="WD40_rpt"/>
</dbReference>
<dbReference type="PROSITE" id="PS50294">
    <property type="entry name" value="WD_REPEATS_REGION"/>
    <property type="match status" value="1"/>
</dbReference>
<dbReference type="RefSeq" id="XP_002175208.1">
    <property type="nucleotide sequence ID" value="XM_002175172.2"/>
</dbReference>
<dbReference type="SUPFAM" id="SSF50978">
    <property type="entry name" value="WD40 repeat-like"/>
    <property type="match status" value="1"/>
</dbReference>
<dbReference type="AlphaFoldDB" id="B6K5W1"/>
<dbReference type="eggNOG" id="KOG0290">
    <property type="taxonomic scope" value="Eukaryota"/>
</dbReference>
<dbReference type="Proteomes" id="UP000001744">
    <property type="component" value="Unassembled WGS sequence"/>
</dbReference>
<dbReference type="InterPro" id="IPR015943">
    <property type="entry name" value="WD40/YVTN_repeat-like_dom_sf"/>
</dbReference>
<proteinExistence type="predicted"/>
<dbReference type="InterPro" id="IPR036322">
    <property type="entry name" value="WD40_repeat_dom_sf"/>
</dbReference>
<dbReference type="EMBL" id="KE651167">
    <property type="protein sequence ID" value="EEB08915.1"/>
    <property type="molecule type" value="Genomic_DNA"/>
</dbReference>
<protein>
    <submittedName>
        <fullName evidence="4">WDR68 family WD repeat protein</fullName>
    </submittedName>
</protein>
<dbReference type="JaponicusDB" id="SJAG_04087">
    <property type="gene designation" value="dca7"/>
</dbReference>
<dbReference type="HOGENOM" id="CLU_013694_4_0_1"/>
<dbReference type="Pfam" id="PF00400">
    <property type="entry name" value="WD40"/>
    <property type="match status" value="2"/>
</dbReference>
<dbReference type="STRING" id="402676.B6K5W1"/>
<accession>B6K5W1</accession>
<dbReference type="InterPro" id="IPR045159">
    <property type="entry name" value="DCAF7-like"/>
</dbReference>
<evidence type="ECO:0000313" key="4">
    <source>
        <dbReference type="EMBL" id="EEB08915.1"/>
    </source>
</evidence>
<dbReference type="OMA" id="NEDWMAI"/>
<dbReference type="GO" id="GO:0005634">
    <property type="term" value="C:nucleus"/>
    <property type="evidence" value="ECO:0000318"/>
    <property type="project" value="GO_Central"/>
</dbReference>
<evidence type="ECO:0000256" key="3">
    <source>
        <dbReference type="PROSITE-ProRule" id="PRU00221"/>
    </source>
</evidence>
<keyword evidence="6" id="KW-1185">Reference proteome</keyword>
<dbReference type="Gene3D" id="2.130.10.10">
    <property type="entry name" value="YVTN repeat-like/Quinoprotein amine dehydrogenase"/>
    <property type="match status" value="2"/>
</dbReference>
<organism evidence="4 6">
    <name type="scientific">Schizosaccharomyces japonicus (strain yFS275 / FY16936)</name>
    <name type="common">Fission yeast</name>
    <dbReference type="NCBI Taxonomy" id="402676"/>
    <lineage>
        <taxon>Eukaryota</taxon>
        <taxon>Fungi</taxon>
        <taxon>Dikarya</taxon>
        <taxon>Ascomycota</taxon>
        <taxon>Taphrinomycotina</taxon>
        <taxon>Schizosaccharomycetes</taxon>
        <taxon>Schizosaccharomycetales</taxon>
        <taxon>Schizosaccharomycetaceae</taxon>
        <taxon>Schizosaccharomyces</taxon>
    </lineage>
</organism>
<gene>
    <name evidence="5" type="primary">dca7</name>
    <name evidence="4" type="ORF">SJAG_04087</name>
</gene>
<dbReference type="PROSITE" id="PS00678">
    <property type="entry name" value="WD_REPEATS_1"/>
    <property type="match status" value="1"/>
</dbReference>
<dbReference type="PANTHER" id="PTHR19919">
    <property type="entry name" value="WD REPEAT CONTAINING PROTEIN"/>
    <property type="match status" value="1"/>
</dbReference>
<dbReference type="OrthoDB" id="1284551at2759"/>
<dbReference type="InterPro" id="IPR019775">
    <property type="entry name" value="WD40_repeat_CS"/>
</dbReference>
<evidence type="ECO:0000313" key="6">
    <source>
        <dbReference type="Proteomes" id="UP000001744"/>
    </source>
</evidence>
<evidence type="ECO:0000256" key="1">
    <source>
        <dbReference type="ARBA" id="ARBA00022574"/>
    </source>
</evidence>
<evidence type="ECO:0000256" key="2">
    <source>
        <dbReference type="ARBA" id="ARBA00022737"/>
    </source>
</evidence>
<dbReference type="PROSITE" id="PS50082">
    <property type="entry name" value="WD_REPEATS_2"/>
    <property type="match status" value="1"/>
</dbReference>
<keyword evidence="1 3" id="KW-0853">WD repeat</keyword>
<dbReference type="VEuPathDB" id="FungiDB:SJAG_04087"/>